<dbReference type="RefSeq" id="WP_157772144.1">
    <property type="nucleotide sequence ID" value="NZ_CP016094.1"/>
</dbReference>
<sequence length="128" mass="13430">MRRTLSTTALLLAWLCANGAAWNVVQVVAWAKMFSEYSQVMPVADALELTFDGSAPCDLCTLAQSGQDGARSQLPADAALGGGTEKILLIADWSPAPVLVAPEFSWPGLVAEAGLIRPESVPVPPPRA</sequence>
<keyword evidence="1" id="KW-0732">Signal</keyword>
<dbReference type="STRING" id="1838286.Verru16b_00555"/>
<dbReference type="KEGG" id="obg:Verru16b_00555"/>
<evidence type="ECO:0000256" key="1">
    <source>
        <dbReference type="SAM" id="SignalP"/>
    </source>
</evidence>
<reference evidence="2 3" key="1">
    <citation type="submission" date="2016-06" db="EMBL/GenBank/DDBJ databases">
        <title>Three novel species with peptidoglycan cell walls form the new genus Lacunisphaera gen. nov. in the family Opitutaceae of the verrucomicrobial subdivision 4.</title>
        <authorList>
            <person name="Rast P."/>
            <person name="Gloeckner I."/>
            <person name="Jogler M."/>
            <person name="Boedeker C."/>
            <person name="Jeske O."/>
            <person name="Wiegand S."/>
            <person name="Reinhardt R."/>
            <person name="Schumann P."/>
            <person name="Rohde M."/>
            <person name="Spring S."/>
            <person name="Gloeckner F.O."/>
            <person name="Jogler C."/>
        </authorList>
    </citation>
    <scope>NUCLEOTIDE SEQUENCE [LARGE SCALE GENOMIC DNA]</scope>
    <source>
        <strain evidence="2 3">IG16b</strain>
    </source>
</reference>
<gene>
    <name evidence="2" type="ORF">Verru16b_00555</name>
</gene>
<dbReference type="OrthoDB" id="200016at2"/>
<evidence type="ECO:0000313" key="3">
    <source>
        <dbReference type="Proteomes" id="UP000095228"/>
    </source>
</evidence>
<feature type="signal peptide" evidence="1">
    <location>
        <begin position="1"/>
        <end position="19"/>
    </location>
</feature>
<organism evidence="2 3">
    <name type="scientific">Lacunisphaera limnophila</name>
    <dbReference type="NCBI Taxonomy" id="1838286"/>
    <lineage>
        <taxon>Bacteria</taxon>
        <taxon>Pseudomonadati</taxon>
        <taxon>Verrucomicrobiota</taxon>
        <taxon>Opitutia</taxon>
        <taxon>Opitutales</taxon>
        <taxon>Opitutaceae</taxon>
        <taxon>Lacunisphaera</taxon>
    </lineage>
</organism>
<dbReference type="EMBL" id="CP016094">
    <property type="protein sequence ID" value="AOS43510.1"/>
    <property type="molecule type" value="Genomic_DNA"/>
</dbReference>
<feature type="chain" id="PRO_5009104992" evidence="1">
    <location>
        <begin position="20"/>
        <end position="128"/>
    </location>
</feature>
<evidence type="ECO:0000313" key="2">
    <source>
        <dbReference type="EMBL" id="AOS43510.1"/>
    </source>
</evidence>
<dbReference type="Proteomes" id="UP000095228">
    <property type="component" value="Chromosome"/>
</dbReference>
<dbReference type="AlphaFoldDB" id="A0A1D8ARK7"/>
<accession>A0A1D8ARK7</accession>
<protein>
    <submittedName>
        <fullName evidence="2">Uncharacterized protein</fullName>
    </submittedName>
</protein>
<keyword evidence="3" id="KW-1185">Reference proteome</keyword>
<proteinExistence type="predicted"/>
<name>A0A1D8ARK7_9BACT</name>